<gene>
    <name evidence="3" type="ORF">MENT_LOCUS17209</name>
</gene>
<dbReference type="EMBL" id="CAJEWN010000110">
    <property type="protein sequence ID" value="CAD2165491.1"/>
    <property type="molecule type" value="Genomic_DNA"/>
</dbReference>
<feature type="chain" id="PRO_5027943526" evidence="2">
    <location>
        <begin position="22"/>
        <end position="123"/>
    </location>
</feature>
<feature type="signal peptide" evidence="2">
    <location>
        <begin position="1"/>
        <end position="21"/>
    </location>
</feature>
<feature type="compositionally biased region" description="Acidic residues" evidence="1">
    <location>
        <begin position="28"/>
        <end position="38"/>
    </location>
</feature>
<feature type="region of interest" description="Disordered" evidence="1">
    <location>
        <begin position="24"/>
        <end position="49"/>
    </location>
</feature>
<dbReference type="AlphaFoldDB" id="A0A6V7UVA2"/>
<accession>A0A6V7UVA2</accession>
<evidence type="ECO:0000313" key="4">
    <source>
        <dbReference type="Proteomes" id="UP000580250"/>
    </source>
</evidence>
<protein>
    <submittedName>
        <fullName evidence="3">Uncharacterized protein</fullName>
    </submittedName>
</protein>
<evidence type="ECO:0000256" key="1">
    <source>
        <dbReference type="SAM" id="MobiDB-lite"/>
    </source>
</evidence>
<name>A0A6V7UVA2_MELEN</name>
<dbReference type="Proteomes" id="UP000580250">
    <property type="component" value="Unassembled WGS sequence"/>
</dbReference>
<reference evidence="3 4" key="1">
    <citation type="submission" date="2020-08" db="EMBL/GenBank/DDBJ databases">
        <authorList>
            <person name="Koutsovoulos G."/>
            <person name="Danchin GJ E."/>
        </authorList>
    </citation>
    <scope>NUCLEOTIDE SEQUENCE [LARGE SCALE GENOMIC DNA]</scope>
</reference>
<keyword evidence="2" id="KW-0732">Signal</keyword>
<sequence>MNTKLLIYLILSLFVFVKNDSSWRDSWEDSSFEDEDYDPESKTQYSSKEKQAPARIYVCDNSKKESVCECIRGGNQTLKCGAQGLNNANLIVPKEIGSIAIAHLERNYISYLFKVFKFYLNNI</sequence>
<evidence type="ECO:0000313" key="3">
    <source>
        <dbReference type="EMBL" id="CAD2165491.1"/>
    </source>
</evidence>
<evidence type="ECO:0000256" key="2">
    <source>
        <dbReference type="SAM" id="SignalP"/>
    </source>
</evidence>
<comment type="caution">
    <text evidence="3">The sequence shown here is derived from an EMBL/GenBank/DDBJ whole genome shotgun (WGS) entry which is preliminary data.</text>
</comment>
<organism evidence="3 4">
    <name type="scientific">Meloidogyne enterolobii</name>
    <name type="common">Root-knot nematode worm</name>
    <name type="synonym">Meloidogyne mayaguensis</name>
    <dbReference type="NCBI Taxonomy" id="390850"/>
    <lineage>
        <taxon>Eukaryota</taxon>
        <taxon>Metazoa</taxon>
        <taxon>Ecdysozoa</taxon>
        <taxon>Nematoda</taxon>
        <taxon>Chromadorea</taxon>
        <taxon>Rhabditida</taxon>
        <taxon>Tylenchina</taxon>
        <taxon>Tylenchomorpha</taxon>
        <taxon>Tylenchoidea</taxon>
        <taxon>Meloidogynidae</taxon>
        <taxon>Meloidogyninae</taxon>
        <taxon>Meloidogyne</taxon>
    </lineage>
</organism>
<proteinExistence type="predicted"/>